<dbReference type="Pfam" id="PF13639">
    <property type="entry name" value="zf-RING_2"/>
    <property type="match status" value="1"/>
</dbReference>
<dbReference type="AlphaFoldDB" id="A0A5B0N3K2"/>
<keyword evidence="1" id="KW-0479">Metal-binding</keyword>
<evidence type="ECO:0000256" key="2">
    <source>
        <dbReference type="ARBA" id="ARBA00022771"/>
    </source>
</evidence>
<organism evidence="7 10">
    <name type="scientific">Puccinia graminis f. sp. tritici</name>
    <dbReference type="NCBI Taxonomy" id="56615"/>
    <lineage>
        <taxon>Eukaryota</taxon>
        <taxon>Fungi</taxon>
        <taxon>Dikarya</taxon>
        <taxon>Basidiomycota</taxon>
        <taxon>Pucciniomycotina</taxon>
        <taxon>Pucciniomycetes</taxon>
        <taxon>Pucciniales</taxon>
        <taxon>Pucciniaceae</taxon>
        <taxon>Puccinia</taxon>
    </lineage>
</organism>
<evidence type="ECO:0000256" key="1">
    <source>
        <dbReference type="ARBA" id="ARBA00022723"/>
    </source>
</evidence>
<evidence type="ECO:0000256" key="5">
    <source>
        <dbReference type="SAM" id="SignalP"/>
    </source>
</evidence>
<dbReference type="InterPro" id="IPR001841">
    <property type="entry name" value="Znf_RING"/>
</dbReference>
<evidence type="ECO:0000313" key="10">
    <source>
        <dbReference type="Proteomes" id="UP000325313"/>
    </source>
</evidence>
<dbReference type="SUPFAM" id="SSF57850">
    <property type="entry name" value="RING/U-box"/>
    <property type="match status" value="1"/>
</dbReference>
<reference evidence="9 10" key="1">
    <citation type="submission" date="2019-05" db="EMBL/GenBank/DDBJ databases">
        <title>Emergence of the Ug99 lineage of the wheat stem rust pathogen through somatic hybridization.</title>
        <authorList>
            <person name="Li F."/>
            <person name="Upadhyaya N.M."/>
            <person name="Sperschneider J."/>
            <person name="Matny O."/>
            <person name="Nguyen-Phuc H."/>
            <person name="Mago R."/>
            <person name="Raley C."/>
            <person name="Miller M.E."/>
            <person name="Silverstein K.A.T."/>
            <person name="Henningsen E."/>
            <person name="Hirsch C.D."/>
            <person name="Visser B."/>
            <person name="Pretorius Z.A."/>
            <person name="Steffenson B.J."/>
            <person name="Schwessinger B."/>
            <person name="Dodds P.N."/>
            <person name="Figueroa M."/>
        </authorList>
    </citation>
    <scope>NUCLEOTIDE SEQUENCE [LARGE SCALE GENOMIC DNA]</scope>
    <source>
        <strain evidence="8">21-0</strain>
        <strain evidence="7 10">Ug99</strain>
    </source>
</reference>
<dbReference type="GO" id="GO:0061630">
    <property type="term" value="F:ubiquitin protein ligase activity"/>
    <property type="evidence" value="ECO:0007669"/>
    <property type="project" value="TreeGrafter"/>
</dbReference>
<dbReference type="GO" id="GO:0016567">
    <property type="term" value="P:protein ubiquitination"/>
    <property type="evidence" value="ECO:0007669"/>
    <property type="project" value="TreeGrafter"/>
</dbReference>
<feature type="domain" description="RING-type" evidence="6">
    <location>
        <begin position="63"/>
        <end position="108"/>
    </location>
</feature>
<dbReference type="EMBL" id="VSWC01000079">
    <property type="protein sequence ID" value="KAA1094108.1"/>
    <property type="molecule type" value="Genomic_DNA"/>
</dbReference>
<dbReference type="InterPro" id="IPR013083">
    <property type="entry name" value="Znf_RING/FYVE/PHD"/>
</dbReference>
<dbReference type="OrthoDB" id="8062037at2759"/>
<evidence type="ECO:0000256" key="3">
    <source>
        <dbReference type="ARBA" id="ARBA00022833"/>
    </source>
</evidence>
<protein>
    <recommendedName>
        <fullName evidence="6">RING-type domain-containing protein</fullName>
    </recommendedName>
</protein>
<name>A0A5B0N3K2_PUCGR</name>
<dbReference type="Proteomes" id="UP000324748">
    <property type="component" value="Unassembled WGS sequence"/>
</dbReference>
<dbReference type="GO" id="GO:0008270">
    <property type="term" value="F:zinc ion binding"/>
    <property type="evidence" value="ECO:0007669"/>
    <property type="project" value="UniProtKB-KW"/>
</dbReference>
<accession>A0A5B0N3K2</accession>
<keyword evidence="5" id="KW-0732">Signal</keyword>
<keyword evidence="2 4" id="KW-0863">Zinc-finger</keyword>
<dbReference type="FunFam" id="3.30.40.10:FF:001781">
    <property type="entry name" value="Uncharacterized protein"/>
    <property type="match status" value="1"/>
</dbReference>
<sequence>MKLLRFTSKFLSIALVTLLFIKVSQEAAFPPGSSSGVENVSECAGNAIEVTGEPSFSSSETTCLVCLDDLHNNKEKGPIGTLEPCGHSFHRACADNWLQTKGTCPICRSEYGPREFKYKEDPKIYHVNPQEESPSIESVPPNPGFIGMLQRIKNSFLDNLVSKILSQIYKSPEERHPVFRYLLGEPRRLDDGSMDEVESRIVRDRVLVLPYQ</sequence>
<comment type="caution">
    <text evidence="7">The sequence shown here is derived from an EMBL/GenBank/DDBJ whole genome shotgun (WGS) entry which is preliminary data.</text>
</comment>
<dbReference type="PANTHER" id="PTHR45969">
    <property type="entry name" value="RING ZINC FINGER PROTEIN-RELATED"/>
    <property type="match status" value="1"/>
</dbReference>
<evidence type="ECO:0000313" key="7">
    <source>
        <dbReference type="EMBL" id="KAA1083412.1"/>
    </source>
</evidence>
<feature type="chain" id="PRO_5033473721" description="RING-type domain-containing protein" evidence="5">
    <location>
        <begin position="27"/>
        <end position="212"/>
    </location>
</feature>
<dbReference type="PROSITE" id="PS50089">
    <property type="entry name" value="ZF_RING_2"/>
    <property type="match status" value="1"/>
</dbReference>
<evidence type="ECO:0000259" key="6">
    <source>
        <dbReference type="PROSITE" id="PS50089"/>
    </source>
</evidence>
<gene>
    <name evidence="8" type="ORF">PGT21_050208</name>
    <name evidence="7" type="ORF">PGTUg99_032563</name>
</gene>
<dbReference type="SMART" id="SM00184">
    <property type="entry name" value="RING"/>
    <property type="match status" value="1"/>
</dbReference>
<dbReference type="Proteomes" id="UP000325313">
    <property type="component" value="Unassembled WGS sequence"/>
</dbReference>
<keyword evidence="3" id="KW-0862">Zinc</keyword>
<proteinExistence type="predicted"/>
<dbReference type="PANTHER" id="PTHR45969:SF69">
    <property type="entry name" value="FINGER DOMAIN PROTEIN, PUTATIVE (AFU_ORTHOLOGUE AFUA_3G12190)-RELATED"/>
    <property type="match status" value="1"/>
</dbReference>
<evidence type="ECO:0000313" key="9">
    <source>
        <dbReference type="Proteomes" id="UP000324748"/>
    </source>
</evidence>
<feature type="signal peptide" evidence="5">
    <location>
        <begin position="1"/>
        <end position="26"/>
    </location>
</feature>
<evidence type="ECO:0000256" key="4">
    <source>
        <dbReference type="PROSITE-ProRule" id="PRU00175"/>
    </source>
</evidence>
<evidence type="ECO:0000313" key="8">
    <source>
        <dbReference type="EMBL" id="KAA1094108.1"/>
    </source>
</evidence>
<dbReference type="Gene3D" id="3.30.40.10">
    <property type="entry name" value="Zinc/RING finger domain, C3HC4 (zinc finger)"/>
    <property type="match status" value="1"/>
</dbReference>
<keyword evidence="9" id="KW-1185">Reference proteome</keyword>
<dbReference type="EMBL" id="VDEP01000438">
    <property type="protein sequence ID" value="KAA1083412.1"/>
    <property type="molecule type" value="Genomic_DNA"/>
</dbReference>